<dbReference type="AlphaFoldDB" id="A0A8T4J201"/>
<proteinExistence type="predicted"/>
<keyword evidence="3" id="KW-0460">Magnesium</keyword>
<comment type="caution">
    <text evidence="7">The sequence shown here is derived from an EMBL/GenBank/DDBJ whole genome shotgun (WGS) entry which is preliminary data.</text>
</comment>
<dbReference type="EMBL" id="JAGSMN010000806">
    <property type="protein sequence ID" value="MBR7677023.1"/>
    <property type="molecule type" value="Genomic_DNA"/>
</dbReference>
<dbReference type="PANTHER" id="PTHR11236">
    <property type="entry name" value="AMINOBENZOATE/ANTHRANILATE SYNTHASE"/>
    <property type="match status" value="1"/>
</dbReference>
<protein>
    <submittedName>
        <fullName evidence="7">Chorismate-binding protein</fullName>
    </submittedName>
</protein>
<feature type="compositionally biased region" description="Basic residues" evidence="5">
    <location>
        <begin position="117"/>
        <end position="127"/>
    </location>
</feature>
<evidence type="ECO:0000256" key="5">
    <source>
        <dbReference type="SAM" id="MobiDB-lite"/>
    </source>
</evidence>
<organism evidence="7 8">
    <name type="scientific">Streptomyces daliensis</name>
    <dbReference type="NCBI Taxonomy" id="299421"/>
    <lineage>
        <taxon>Bacteria</taxon>
        <taxon>Bacillati</taxon>
        <taxon>Actinomycetota</taxon>
        <taxon>Actinomycetes</taxon>
        <taxon>Kitasatosporales</taxon>
        <taxon>Streptomycetaceae</taxon>
        <taxon>Streptomyces</taxon>
    </lineage>
</organism>
<dbReference type="GO" id="GO:0016829">
    <property type="term" value="F:lyase activity"/>
    <property type="evidence" value="ECO:0007669"/>
    <property type="project" value="UniProtKB-KW"/>
</dbReference>
<evidence type="ECO:0000256" key="4">
    <source>
        <dbReference type="ARBA" id="ARBA00023239"/>
    </source>
</evidence>
<feature type="compositionally biased region" description="Basic residues" evidence="5">
    <location>
        <begin position="25"/>
        <end position="40"/>
    </location>
</feature>
<evidence type="ECO:0000256" key="1">
    <source>
        <dbReference type="ARBA" id="ARBA00001946"/>
    </source>
</evidence>
<dbReference type="Proteomes" id="UP000675554">
    <property type="component" value="Unassembled WGS sequence"/>
</dbReference>
<feature type="compositionally biased region" description="Basic residues" evidence="5">
    <location>
        <begin position="143"/>
        <end position="156"/>
    </location>
</feature>
<reference evidence="7" key="1">
    <citation type="submission" date="2021-04" db="EMBL/GenBank/DDBJ databases">
        <title>Sequencing of actinobacteria type strains.</title>
        <authorList>
            <person name="Nguyen G.-S."/>
            <person name="Wentzel A."/>
        </authorList>
    </citation>
    <scope>NUCLEOTIDE SEQUENCE</scope>
    <source>
        <strain evidence="7">DSM 42095</strain>
    </source>
</reference>
<dbReference type="SUPFAM" id="SSF56322">
    <property type="entry name" value="ADC synthase"/>
    <property type="match status" value="1"/>
</dbReference>
<dbReference type="InterPro" id="IPR019999">
    <property type="entry name" value="Anth_synth_I-like"/>
</dbReference>
<dbReference type="GO" id="GO:0000162">
    <property type="term" value="P:L-tryptophan biosynthetic process"/>
    <property type="evidence" value="ECO:0007669"/>
    <property type="project" value="TreeGrafter"/>
</dbReference>
<evidence type="ECO:0000313" key="8">
    <source>
        <dbReference type="Proteomes" id="UP000675554"/>
    </source>
</evidence>
<name>A0A8T4J201_9ACTN</name>
<gene>
    <name evidence="7" type="ORF">KDA82_29300</name>
</gene>
<dbReference type="InterPro" id="IPR015890">
    <property type="entry name" value="Chorismate_C"/>
</dbReference>
<dbReference type="Gene3D" id="3.60.120.10">
    <property type="entry name" value="Anthranilate synthase"/>
    <property type="match status" value="1"/>
</dbReference>
<keyword evidence="2" id="KW-0479">Metal-binding</keyword>
<evidence type="ECO:0000256" key="3">
    <source>
        <dbReference type="ARBA" id="ARBA00022842"/>
    </source>
</evidence>
<keyword evidence="8" id="KW-1185">Reference proteome</keyword>
<keyword evidence="4" id="KW-0456">Lyase</keyword>
<dbReference type="PANTHER" id="PTHR11236:SF48">
    <property type="entry name" value="ISOCHORISMATE SYNTHASE MENF"/>
    <property type="match status" value="1"/>
</dbReference>
<evidence type="ECO:0000259" key="6">
    <source>
        <dbReference type="Pfam" id="PF00425"/>
    </source>
</evidence>
<sequence length="379" mass="41789">MARRPRPHPGTAARTDPRNGLARVRTGRLRTHRTAPRPHRPGTTPPDGPRDRGTHPRRRSTAADGATGPPGDTAEAAGELPRRPARRLPRPRSRRRPGHRRRPTSAAGPPRHGQLPRSRRGDRHRNPPQHPPEGRHLTGRPSTGRHRPHSQLRHSRDHNTPARSFLPDLGGIRAAGSSPETLVEVASDGSVIIQPLAGTRALTGEPETDHTLREELRTDPKEIHEHAVSAKPACEELATCCTHIRVEPFMEVRERGSVQHLASTIHGNLPPTHSPWTAFSALFPTVTATGIPKPQARALIHELEEHERGLYPGTVLTCDAHGRLEAALVLRTVFQRNGHTWLQAGAGIVSQPQPEREHEATCEKLRSFAPHLVPRTRTS</sequence>
<evidence type="ECO:0000256" key="2">
    <source>
        <dbReference type="ARBA" id="ARBA00022723"/>
    </source>
</evidence>
<comment type="cofactor">
    <cofactor evidence="1">
        <name>Mg(2+)</name>
        <dbReference type="ChEBI" id="CHEBI:18420"/>
    </cofactor>
</comment>
<dbReference type="InterPro" id="IPR005801">
    <property type="entry name" value="ADC_synthase"/>
</dbReference>
<dbReference type="Pfam" id="PF00425">
    <property type="entry name" value="Chorismate_bind"/>
    <property type="match status" value="1"/>
</dbReference>
<feature type="region of interest" description="Disordered" evidence="5">
    <location>
        <begin position="1"/>
        <end position="172"/>
    </location>
</feature>
<feature type="compositionally biased region" description="Basic residues" evidence="5">
    <location>
        <begin position="83"/>
        <end position="103"/>
    </location>
</feature>
<dbReference type="GO" id="GO:0046872">
    <property type="term" value="F:metal ion binding"/>
    <property type="evidence" value="ECO:0007669"/>
    <property type="project" value="UniProtKB-KW"/>
</dbReference>
<evidence type="ECO:0000313" key="7">
    <source>
        <dbReference type="EMBL" id="MBR7677023.1"/>
    </source>
</evidence>
<feature type="domain" description="Chorismate-utilising enzyme C-terminal" evidence="6">
    <location>
        <begin position="147"/>
        <end position="364"/>
    </location>
</feature>
<accession>A0A8T4J201</accession>